<feature type="region of interest" description="Disordered" evidence="1">
    <location>
        <begin position="446"/>
        <end position="465"/>
    </location>
</feature>
<evidence type="ECO:0000313" key="3">
    <source>
        <dbReference type="EMBL" id="KAK8399224.1"/>
    </source>
</evidence>
<organism evidence="3 4">
    <name type="scientific">Scylla paramamosain</name>
    <name type="common">Mud crab</name>
    <dbReference type="NCBI Taxonomy" id="85552"/>
    <lineage>
        <taxon>Eukaryota</taxon>
        <taxon>Metazoa</taxon>
        <taxon>Ecdysozoa</taxon>
        <taxon>Arthropoda</taxon>
        <taxon>Crustacea</taxon>
        <taxon>Multicrustacea</taxon>
        <taxon>Malacostraca</taxon>
        <taxon>Eumalacostraca</taxon>
        <taxon>Eucarida</taxon>
        <taxon>Decapoda</taxon>
        <taxon>Pleocyemata</taxon>
        <taxon>Brachyura</taxon>
        <taxon>Eubrachyura</taxon>
        <taxon>Portunoidea</taxon>
        <taxon>Portunidae</taxon>
        <taxon>Portuninae</taxon>
        <taxon>Scylla</taxon>
    </lineage>
</organism>
<proteinExistence type="predicted"/>
<dbReference type="Pfam" id="PF00646">
    <property type="entry name" value="F-box"/>
    <property type="match status" value="1"/>
</dbReference>
<feature type="compositionally biased region" description="Basic and acidic residues" evidence="1">
    <location>
        <begin position="456"/>
        <end position="465"/>
    </location>
</feature>
<evidence type="ECO:0000259" key="2">
    <source>
        <dbReference type="PROSITE" id="PS50181"/>
    </source>
</evidence>
<dbReference type="GO" id="GO:0000209">
    <property type="term" value="P:protein polyubiquitination"/>
    <property type="evidence" value="ECO:0007669"/>
    <property type="project" value="TreeGrafter"/>
</dbReference>
<dbReference type="CDD" id="cd22249">
    <property type="entry name" value="UDM1_RNF168_RNF169-like"/>
    <property type="match status" value="1"/>
</dbReference>
<dbReference type="PANTHER" id="PTHR13252:SF9">
    <property type="entry name" value="F-BOX ONLY PROTEIN 28"/>
    <property type="match status" value="1"/>
</dbReference>
<dbReference type="PROSITE" id="PS50181">
    <property type="entry name" value="FBOX"/>
    <property type="match status" value="1"/>
</dbReference>
<feature type="compositionally biased region" description="Low complexity" evidence="1">
    <location>
        <begin position="193"/>
        <end position="210"/>
    </location>
</feature>
<dbReference type="InterPro" id="IPR036047">
    <property type="entry name" value="F-box-like_dom_sf"/>
</dbReference>
<protein>
    <recommendedName>
        <fullName evidence="2">F-box domain-containing protein</fullName>
    </recommendedName>
</protein>
<dbReference type="SUPFAM" id="SSF81383">
    <property type="entry name" value="F-box domain"/>
    <property type="match status" value="1"/>
</dbReference>
<gene>
    <name evidence="3" type="ORF">O3P69_003385</name>
</gene>
<dbReference type="Proteomes" id="UP001487740">
    <property type="component" value="Unassembled WGS sequence"/>
</dbReference>
<dbReference type="InterPro" id="IPR001810">
    <property type="entry name" value="F-box_dom"/>
</dbReference>
<dbReference type="CDD" id="cd22100">
    <property type="entry name" value="F-box_FBXO28"/>
    <property type="match status" value="1"/>
</dbReference>
<accession>A0AAW0UGF4</accession>
<reference evidence="3 4" key="1">
    <citation type="submission" date="2023-03" db="EMBL/GenBank/DDBJ databases">
        <title>High-quality genome of Scylla paramamosain provides insights in environmental adaptation.</title>
        <authorList>
            <person name="Zhang L."/>
        </authorList>
    </citation>
    <scope>NUCLEOTIDE SEQUENCE [LARGE SCALE GENOMIC DNA]</scope>
    <source>
        <strain evidence="3">LZ_2023a</strain>
        <tissue evidence="3">Muscle</tissue>
    </source>
</reference>
<comment type="caution">
    <text evidence="3">The sequence shown here is derived from an EMBL/GenBank/DDBJ whole genome shotgun (WGS) entry which is preliminary data.</text>
</comment>
<dbReference type="InterPro" id="IPR039719">
    <property type="entry name" value="FBXO28"/>
</dbReference>
<feature type="region of interest" description="Disordered" evidence="1">
    <location>
        <begin position="186"/>
        <end position="213"/>
    </location>
</feature>
<keyword evidence="4" id="KW-1185">Reference proteome</keyword>
<evidence type="ECO:0000313" key="4">
    <source>
        <dbReference type="Proteomes" id="UP001487740"/>
    </source>
</evidence>
<feature type="region of interest" description="Disordered" evidence="1">
    <location>
        <begin position="412"/>
        <end position="437"/>
    </location>
</feature>
<feature type="domain" description="F-box" evidence="2">
    <location>
        <begin position="8"/>
        <end position="56"/>
    </location>
</feature>
<evidence type="ECO:0000256" key="1">
    <source>
        <dbReference type="SAM" id="MobiDB-lite"/>
    </source>
</evidence>
<sequence length="465" mass="52004">MAVEGSRTLHFFDLPDIVREKILGYLTFEELAHLRIVCRSFDAINQMLLNKGFRQVERYQAKCLKEVKSQLPRRESERRNHPLFRHCDILTAIETRLSLLNMTFMKYVDNEMCCFIPGKVIDEIYRVLHFIQSHKTLPCSHEILTELRDISSMAMEHFEEKIVCSLKRPALSPSTPRFSLKTAFATHSSQPGTSAASTSLSKSHSLPTSSEDLSDLANSNKYYKLYIGAMKKEFFDMKSKVNELRRKMSEQEKVALEQNRIISEQAIKLTKQEGKLAEVNRKLAEYDQRMNEVLGGAANTRDKQSGSSSSTSNKWGREDSSQQFYVTHGLPTPAMSPAVFVPANIIQPNLVNLAAASMSARAYLPSSPMTGFSGASSGQESSSMLSQTINSSARFSASHCIQGALASCCTTPSETTSQVDNNSVRGSTASSEEGCTDNLQCKKRTKRKFLDEDENNDSHSKQAKL</sequence>
<dbReference type="EMBL" id="JARAKH010000011">
    <property type="protein sequence ID" value="KAK8399224.1"/>
    <property type="molecule type" value="Genomic_DNA"/>
</dbReference>
<name>A0AAW0UGF4_SCYPA</name>
<feature type="region of interest" description="Disordered" evidence="1">
    <location>
        <begin position="295"/>
        <end position="318"/>
    </location>
</feature>
<dbReference type="PANTHER" id="PTHR13252">
    <property type="entry name" value="F-BOX ONLY PROTEIN 28"/>
    <property type="match status" value="1"/>
</dbReference>
<dbReference type="AlphaFoldDB" id="A0AAW0UGF4"/>